<evidence type="ECO:0000313" key="4">
    <source>
        <dbReference type="Proteomes" id="UP000580891"/>
    </source>
</evidence>
<evidence type="ECO:0000259" key="2">
    <source>
        <dbReference type="Pfam" id="PF10646"/>
    </source>
</evidence>
<gene>
    <name evidence="3" type="ORF">HNQ85_000382</name>
</gene>
<keyword evidence="4" id="KW-1185">Reference proteome</keyword>
<dbReference type="EMBL" id="JACDUU010000001">
    <property type="protein sequence ID" value="MBA2870124.1"/>
    <property type="molecule type" value="Genomic_DNA"/>
</dbReference>
<accession>A0A7V9YX86</accession>
<dbReference type="InterPro" id="IPR019606">
    <property type="entry name" value="GerMN"/>
</dbReference>
<comment type="caution">
    <text evidence="3">The sequence shown here is derived from an EMBL/GenBank/DDBJ whole genome shotgun (WGS) entry which is preliminary data.</text>
</comment>
<dbReference type="RefSeq" id="WP_181535661.1">
    <property type="nucleotide sequence ID" value="NZ_JACDUU010000001.1"/>
</dbReference>
<keyword evidence="1" id="KW-0472">Membrane</keyword>
<sequence length="377" mass="42597">MRRFEWNEEQMEQLLQQMPHVMDERSKEVIYERLSAKLQRKRIKAWGIPSVASAAALLLFIVLGSSFISRHEFGEKASENTKDRAIVMEVPAEREEKTVSEEQSAVIPSRVVSSTSRKNRNVVVFGIPDLHAQHVIPVSIFVDKDKKSYSEQFEQAKTVLKEAEWGLSESLLDSLTIVQFNENGRLTVRIPGNHSVFRSGTAGEVMFLESIEETFRWAGIKEVAFSTDGKKGIQLSHTGWLDSLTVDKTNRGYFLYRLDALHPVFLTPTNESFANIQSALNKMDDPVDSLLRPAIPKNVKIEAVRVNGDQVIIQFSNTSQLENMPEILWMLEAILLTAKEFGFKSVMFTGGNVEQIGPYRFNVKISVPLAPNPMPLN</sequence>
<proteinExistence type="predicted"/>
<keyword evidence="1" id="KW-1133">Transmembrane helix</keyword>
<dbReference type="Pfam" id="PF10646">
    <property type="entry name" value="Germane"/>
    <property type="match status" value="1"/>
</dbReference>
<evidence type="ECO:0000256" key="1">
    <source>
        <dbReference type="SAM" id="Phobius"/>
    </source>
</evidence>
<dbReference type="AlphaFoldDB" id="A0A7V9YX86"/>
<keyword evidence="1" id="KW-0812">Transmembrane</keyword>
<feature type="transmembrane region" description="Helical" evidence="1">
    <location>
        <begin position="45"/>
        <end position="68"/>
    </location>
</feature>
<name>A0A7V9YX86_9BACL</name>
<protein>
    <submittedName>
        <fullName evidence="3">L-lactate utilization protein LutC</fullName>
    </submittedName>
</protein>
<reference evidence="3 4" key="1">
    <citation type="submission" date="2020-07" db="EMBL/GenBank/DDBJ databases">
        <title>Genomic Encyclopedia of Type Strains, Phase IV (KMG-IV): sequencing the most valuable type-strain genomes for metagenomic binning, comparative biology and taxonomic classification.</title>
        <authorList>
            <person name="Goeker M."/>
        </authorList>
    </citation>
    <scope>NUCLEOTIDE SEQUENCE [LARGE SCALE GENOMIC DNA]</scope>
    <source>
        <strain evidence="3 4">DSM 25220</strain>
    </source>
</reference>
<evidence type="ECO:0000313" key="3">
    <source>
        <dbReference type="EMBL" id="MBA2870124.1"/>
    </source>
</evidence>
<organism evidence="3 4">
    <name type="scientific">[Anoxybacillus] calidus</name>
    <dbReference type="NCBI Taxonomy" id="575178"/>
    <lineage>
        <taxon>Bacteria</taxon>
        <taxon>Bacillati</taxon>
        <taxon>Bacillota</taxon>
        <taxon>Bacilli</taxon>
        <taxon>Bacillales</taxon>
        <taxon>Anoxybacillaceae</taxon>
        <taxon>Paranoxybacillus</taxon>
    </lineage>
</organism>
<dbReference type="Proteomes" id="UP000580891">
    <property type="component" value="Unassembled WGS sequence"/>
</dbReference>
<feature type="domain" description="GerMN" evidence="2">
    <location>
        <begin position="278"/>
        <end position="349"/>
    </location>
</feature>